<dbReference type="Pfam" id="PF02590">
    <property type="entry name" value="SPOUT_MTase"/>
    <property type="match status" value="1"/>
</dbReference>
<dbReference type="OrthoDB" id="9806643at2"/>
<dbReference type="PANTHER" id="PTHR33603:SF1">
    <property type="entry name" value="RIBOSOMAL RNA LARGE SUBUNIT METHYLTRANSFERASE H"/>
    <property type="match status" value="1"/>
</dbReference>
<evidence type="ECO:0000256" key="5">
    <source>
        <dbReference type="HAMAP-Rule" id="MF_00658"/>
    </source>
</evidence>
<reference evidence="6 7" key="1">
    <citation type="submission" date="2017-02" db="EMBL/GenBank/DDBJ databases">
        <authorList>
            <person name="Peterson S.W."/>
        </authorList>
    </citation>
    <scope>NUCLEOTIDE SEQUENCE [LARGE SCALE GENOMIC DNA]</scope>
    <source>
        <strain evidence="6 7">3F5N</strain>
    </source>
</reference>
<dbReference type="EMBL" id="FUIE01000023">
    <property type="protein sequence ID" value="SJM55035.1"/>
    <property type="molecule type" value="Genomic_DNA"/>
</dbReference>
<gene>
    <name evidence="5" type="primary">rlmH</name>
    <name evidence="6" type="ORF">FM111_04655</name>
</gene>
<dbReference type="SUPFAM" id="SSF75217">
    <property type="entry name" value="alpha/beta knot"/>
    <property type="match status" value="1"/>
</dbReference>
<comment type="subcellular location">
    <subcellularLocation>
        <location evidence="5">Cytoplasm</location>
    </subcellularLocation>
</comment>
<organism evidence="6 7">
    <name type="scientific">Brevundimonas diminuta 3F5N</name>
    <dbReference type="NCBI Taxonomy" id="1255603"/>
    <lineage>
        <taxon>Bacteria</taxon>
        <taxon>Pseudomonadati</taxon>
        <taxon>Pseudomonadota</taxon>
        <taxon>Alphaproteobacteria</taxon>
        <taxon>Caulobacterales</taxon>
        <taxon>Caulobacteraceae</taxon>
        <taxon>Brevundimonas</taxon>
    </lineage>
</organism>
<dbReference type="CDD" id="cd18081">
    <property type="entry name" value="RlmH-like"/>
    <property type="match status" value="1"/>
</dbReference>
<dbReference type="RefSeq" id="WP_087139576.1">
    <property type="nucleotide sequence ID" value="NZ_FUIE01000023.1"/>
</dbReference>
<keyword evidence="3 5" id="KW-0949">S-adenosyl-L-methionine</keyword>
<evidence type="ECO:0000256" key="3">
    <source>
        <dbReference type="ARBA" id="ARBA00022691"/>
    </source>
</evidence>
<proteinExistence type="inferred from homology"/>
<dbReference type="Gene3D" id="3.40.1280.10">
    <property type="match status" value="1"/>
</dbReference>
<sequence length="154" mass="16432">MKLAIAAIGKPGRGPEAVLADDYARRATLSGRPLGLGPLELIDLEPKKPGKAPEAELLLAAAEGAHLIACDERGKTYASRAFADHLATLRDQGERRVVFVIGGADGLDESVRRAARSTLAFGPQTWPHALARAMLAEQLYRAVTILAGSPYHRD</sequence>
<dbReference type="InterPro" id="IPR029026">
    <property type="entry name" value="tRNA_m1G_MTases_N"/>
</dbReference>
<dbReference type="GO" id="GO:0070038">
    <property type="term" value="F:rRNA (pseudouridine-N3-)-methyltransferase activity"/>
    <property type="evidence" value="ECO:0007669"/>
    <property type="project" value="UniProtKB-UniRule"/>
</dbReference>
<protein>
    <recommendedName>
        <fullName evidence="5">Ribosomal RNA large subunit methyltransferase H</fullName>
        <ecNumber evidence="5">2.1.1.177</ecNumber>
    </recommendedName>
    <alternativeName>
        <fullName evidence="5">23S rRNA (pseudouridine1915-N3)-methyltransferase</fullName>
    </alternativeName>
    <alternativeName>
        <fullName evidence="5">23S rRNA m3Psi1915 methyltransferase</fullName>
    </alternativeName>
    <alternativeName>
        <fullName evidence="5">rRNA (pseudouridine-N3-)-methyltransferase RlmH</fullName>
    </alternativeName>
</protein>
<dbReference type="PANTHER" id="PTHR33603">
    <property type="entry name" value="METHYLTRANSFERASE"/>
    <property type="match status" value="1"/>
</dbReference>
<keyword evidence="5" id="KW-0698">rRNA processing</keyword>
<evidence type="ECO:0000313" key="7">
    <source>
        <dbReference type="Proteomes" id="UP000195766"/>
    </source>
</evidence>
<comment type="similarity">
    <text evidence="4 5">Belongs to the RNA methyltransferase RlmH family.</text>
</comment>
<keyword evidence="2 5" id="KW-0808">Transferase</keyword>
<comment type="catalytic activity">
    <reaction evidence="5">
        <text>pseudouridine(1915) in 23S rRNA + S-adenosyl-L-methionine = N(3)-methylpseudouridine(1915) in 23S rRNA + S-adenosyl-L-homocysteine + H(+)</text>
        <dbReference type="Rhea" id="RHEA:42752"/>
        <dbReference type="Rhea" id="RHEA-COMP:10221"/>
        <dbReference type="Rhea" id="RHEA-COMP:10222"/>
        <dbReference type="ChEBI" id="CHEBI:15378"/>
        <dbReference type="ChEBI" id="CHEBI:57856"/>
        <dbReference type="ChEBI" id="CHEBI:59789"/>
        <dbReference type="ChEBI" id="CHEBI:65314"/>
        <dbReference type="ChEBI" id="CHEBI:74486"/>
        <dbReference type="EC" id="2.1.1.177"/>
    </reaction>
</comment>
<evidence type="ECO:0000256" key="4">
    <source>
        <dbReference type="ARBA" id="ARBA00038303"/>
    </source>
</evidence>
<dbReference type="GO" id="GO:0005737">
    <property type="term" value="C:cytoplasm"/>
    <property type="evidence" value="ECO:0007669"/>
    <property type="project" value="UniProtKB-SubCell"/>
</dbReference>
<dbReference type="AlphaFoldDB" id="A0A1R4FGF8"/>
<comment type="caution">
    <text evidence="5">Lacks conserved residue(s) required for the propagation of feature annotation.</text>
</comment>
<evidence type="ECO:0000256" key="2">
    <source>
        <dbReference type="ARBA" id="ARBA00022679"/>
    </source>
</evidence>
<dbReference type="EC" id="2.1.1.177" evidence="5"/>
<evidence type="ECO:0000313" key="6">
    <source>
        <dbReference type="EMBL" id="SJM55035.1"/>
    </source>
</evidence>
<keyword evidence="1 5" id="KW-0489">Methyltransferase</keyword>
<dbReference type="PIRSF" id="PIRSF004505">
    <property type="entry name" value="MT_bac"/>
    <property type="match status" value="1"/>
</dbReference>
<dbReference type="InterPro" id="IPR003742">
    <property type="entry name" value="RlmH-like"/>
</dbReference>
<feature type="binding site" evidence="5">
    <location>
        <position position="102"/>
    </location>
    <ligand>
        <name>S-adenosyl-L-methionine</name>
        <dbReference type="ChEBI" id="CHEBI:59789"/>
    </ligand>
</feature>
<dbReference type="HAMAP" id="MF_00658">
    <property type="entry name" value="23SrRNA_methyltr_H"/>
    <property type="match status" value="1"/>
</dbReference>
<dbReference type="NCBIfam" id="NF000988">
    <property type="entry name" value="PRK00103.2-2"/>
    <property type="match status" value="1"/>
</dbReference>
<keyword evidence="5" id="KW-0963">Cytoplasm</keyword>
<name>A0A1R4FGF8_BREDI</name>
<dbReference type="InterPro" id="IPR029028">
    <property type="entry name" value="Alpha/beta_knot_MTases"/>
</dbReference>
<accession>A0A1R4FGF8</accession>
<comment type="subunit">
    <text evidence="5">Homodimer.</text>
</comment>
<evidence type="ECO:0000256" key="1">
    <source>
        <dbReference type="ARBA" id="ARBA00022603"/>
    </source>
</evidence>
<comment type="function">
    <text evidence="5">Specifically methylates the pseudouridine at position 1915 (m3Psi1915) in 23S rRNA.</text>
</comment>
<dbReference type="Proteomes" id="UP000195766">
    <property type="component" value="Unassembled WGS sequence"/>
</dbReference>